<dbReference type="InterPro" id="IPR043876">
    <property type="entry name" value="DUF5856"/>
</dbReference>
<name>A0A6C0DQC2_9ZZZZ</name>
<reference evidence="1" key="1">
    <citation type="journal article" date="2020" name="Nature">
        <title>Giant virus diversity and host interactions through global metagenomics.</title>
        <authorList>
            <person name="Schulz F."/>
            <person name="Roux S."/>
            <person name="Paez-Espino D."/>
            <person name="Jungbluth S."/>
            <person name="Walsh D.A."/>
            <person name="Denef V.J."/>
            <person name="McMahon K.D."/>
            <person name="Konstantinidis K.T."/>
            <person name="Eloe-Fadrosh E.A."/>
            <person name="Kyrpides N.C."/>
            <person name="Woyke T."/>
        </authorList>
    </citation>
    <scope>NUCLEOTIDE SEQUENCE</scope>
    <source>
        <strain evidence="1">GVMAG-M-3300023174-30</strain>
    </source>
</reference>
<accession>A0A6C0DQC2</accession>
<sequence>MEEDKLIEYYLGLLGQIKLYHWSVMKYSKHVALDNLHSNLSDNIDKFVECYIGKYNKQPLPIFTINTTATSYTANIIGYLETQRENLKKIRNQLAKSTDLQNIIDEMTGNINQAVYLIKLE</sequence>
<proteinExistence type="predicted"/>
<protein>
    <recommendedName>
        <fullName evidence="2">Ferritin/DPS protein domain-containing protein</fullName>
    </recommendedName>
</protein>
<evidence type="ECO:0008006" key="2">
    <source>
        <dbReference type="Google" id="ProtNLM"/>
    </source>
</evidence>
<evidence type="ECO:0000313" key="1">
    <source>
        <dbReference type="EMBL" id="QHT17765.1"/>
    </source>
</evidence>
<organism evidence="1">
    <name type="scientific">viral metagenome</name>
    <dbReference type="NCBI Taxonomy" id="1070528"/>
    <lineage>
        <taxon>unclassified sequences</taxon>
        <taxon>metagenomes</taxon>
        <taxon>organismal metagenomes</taxon>
    </lineage>
</organism>
<dbReference type="Pfam" id="PF19174">
    <property type="entry name" value="DUF5856"/>
    <property type="match status" value="1"/>
</dbReference>
<dbReference type="EMBL" id="MN739644">
    <property type="protein sequence ID" value="QHT17765.1"/>
    <property type="molecule type" value="Genomic_DNA"/>
</dbReference>
<dbReference type="AlphaFoldDB" id="A0A6C0DQC2"/>